<dbReference type="InterPro" id="IPR029063">
    <property type="entry name" value="SAM-dependent_MTases_sf"/>
</dbReference>
<dbReference type="Gene3D" id="3.40.50.150">
    <property type="entry name" value="Vaccinia Virus protein VP39"/>
    <property type="match status" value="1"/>
</dbReference>
<proteinExistence type="predicted"/>
<dbReference type="AlphaFoldDB" id="A0A1H7UF67"/>
<dbReference type="InterPro" id="IPR041698">
    <property type="entry name" value="Methyltransf_25"/>
</dbReference>
<keyword evidence="1 4" id="KW-0489">Methyltransferase</keyword>
<evidence type="ECO:0000313" key="5">
    <source>
        <dbReference type="Proteomes" id="UP000199421"/>
    </source>
</evidence>
<dbReference type="PANTHER" id="PTHR43861:SF1">
    <property type="entry name" value="TRANS-ACONITATE 2-METHYLTRANSFERASE"/>
    <property type="match status" value="1"/>
</dbReference>
<organism evidence="4 5">
    <name type="scientific">Olivibacter domesticus</name>
    <name type="common">Pseudosphingobacterium domesticum</name>
    <dbReference type="NCBI Taxonomy" id="407022"/>
    <lineage>
        <taxon>Bacteria</taxon>
        <taxon>Pseudomonadati</taxon>
        <taxon>Bacteroidota</taxon>
        <taxon>Sphingobacteriia</taxon>
        <taxon>Sphingobacteriales</taxon>
        <taxon>Sphingobacteriaceae</taxon>
        <taxon>Olivibacter</taxon>
    </lineage>
</organism>
<dbReference type="PANTHER" id="PTHR43861">
    <property type="entry name" value="TRANS-ACONITATE 2-METHYLTRANSFERASE-RELATED"/>
    <property type="match status" value="1"/>
</dbReference>
<dbReference type="EMBL" id="FOAF01000005">
    <property type="protein sequence ID" value="SEL95459.1"/>
    <property type="molecule type" value="Genomic_DNA"/>
</dbReference>
<name>A0A1H7UF67_OLID1</name>
<evidence type="ECO:0000259" key="3">
    <source>
        <dbReference type="Pfam" id="PF13649"/>
    </source>
</evidence>
<keyword evidence="2 4" id="KW-0808">Transferase</keyword>
<feature type="domain" description="Methyltransferase" evidence="3">
    <location>
        <begin position="46"/>
        <end position="136"/>
    </location>
</feature>
<dbReference type="CDD" id="cd02440">
    <property type="entry name" value="AdoMet_MTases"/>
    <property type="match status" value="1"/>
</dbReference>
<reference evidence="5" key="1">
    <citation type="submission" date="2016-10" db="EMBL/GenBank/DDBJ databases">
        <authorList>
            <person name="Varghese N."/>
            <person name="Submissions S."/>
        </authorList>
    </citation>
    <scope>NUCLEOTIDE SEQUENCE [LARGE SCALE GENOMIC DNA]</scope>
    <source>
        <strain evidence="5">DSM 18733</strain>
    </source>
</reference>
<keyword evidence="5" id="KW-1185">Reference proteome</keyword>
<gene>
    <name evidence="4" type="ORF">SAMN05661044_03858</name>
</gene>
<evidence type="ECO:0000256" key="2">
    <source>
        <dbReference type="ARBA" id="ARBA00022679"/>
    </source>
</evidence>
<evidence type="ECO:0000313" key="4">
    <source>
        <dbReference type="EMBL" id="SEL95459.1"/>
    </source>
</evidence>
<dbReference type="Pfam" id="PF13649">
    <property type="entry name" value="Methyltransf_25"/>
    <property type="match status" value="1"/>
</dbReference>
<dbReference type="SUPFAM" id="SSF53335">
    <property type="entry name" value="S-adenosyl-L-methionine-dependent methyltransferases"/>
    <property type="match status" value="1"/>
</dbReference>
<accession>A0A1H7UF67</accession>
<dbReference type="GO" id="GO:0032259">
    <property type="term" value="P:methylation"/>
    <property type="evidence" value="ECO:0007669"/>
    <property type="project" value="UniProtKB-KW"/>
</dbReference>
<dbReference type="OrthoDB" id="597202at2"/>
<sequence>MKNEKKNVFEAYNVIADWFFENRPQGIMEKTYLDSLIKIIGKGAKVLDLGCGTGVPIMDYLLSQGMQVTGVDASYRMLDIAKRNLPSKDFVQADMRQLSLSQKFDAIIAWHSFFHLPPEDQPSMFQIFKSHLNSNGVLLFTSGTEYGEAWGMNDGTNLFHGSLDTDQYQSLLEAHGFRLLQYREDDPECGNANVWMAQLACDQSEMNH</sequence>
<dbReference type="RefSeq" id="WP_093327529.1">
    <property type="nucleotide sequence ID" value="NZ_FOAF01000005.1"/>
</dbReference>
<dbReference type="Proteomes" id="UP000199421">
    <property type="component" value="Unassembled WGS sequence"/>
</dbReference>
<evidence type="ECO:0000256" key="1">
    <source>
        <dbReference type="ARBA" id="ARBA00022603"/>
    </source>
</evidence>
<dbReference type="GO" id="GO:0008168">
    <property type="term" value="F:methyltransferase activity"/>
    <property type="evidence" value="ECO:0007669"/>
    <property type="project" value="UniProtKB-KW"/>
</dbReference>
<dbReference type="STRING" id="407022.SAMN05661044_03858"/>
<protein>
    <submittedName>
        <fullName evidence="4">Methyltransferase domain-containing protein</fullName>
    </submittedName>
</protein>